<comment type="caution">
    <text evidence="9">The sequence shown here is derived from an EMBL/GenBank/DDBJ whole genome shotgun (WGS) entry which is preliminary data.</text>
</comment>
<dbReference type="InterPro" id="IPR042242">
    <property type="entry name" value="RecO_C"/>
</dbReference>
<dbReference type="GO" id="GO:0006302">
    <property type="term" value="P:double-strand break repair"/>
    <property type="evidence" value="ECO:0007669"/>
    <property type="project" value="TreeGrafter"/>
</dbReference>
<evidence type="ECO:0000256" key="2">
    <source>
        <dbReference type="ARBA" id="ARBA00021310"/>
    </source>
</evidence>
<evidence type="ECO:0000256" key="1">
    <source>
        <dbReference type="ARBA" id="ARBA00007452"/>
    </source>
</evidence>
<evidence type="ECO:0000313" key="9">
    <source>
        <dbReference type="EMBL" id="RWY42348.1"/>
    </source>
</evidence>
<evidence type="ECO:0000259" key="8">
    <source>
        <dbReference type="Pfam" id="PF11967"/>
    </source>
</evidence>
<evidence type="ECO:0000256" key="5">
    <source>
        <dbReference type="ARBA" id="ARBA00023204"/>
    </source>
</evidence>
<gene>
    <name evidence="7 9" type="primary">recO</name>
    <name evidence="9" type="ORF">EP867_06335</name>
</gene>
<comment type="similarity">
    <text evidence="1 7">Belongs to the RecO family.</text>
</comment>
<proteinExistence type="inferred from homology"/>
<dbReference type="AlphaFoldDB" id="A0A444MD59"/>
<dbReference type="PANTHER" id="PTHR33991">
    <property type="entry name" value="DNA REPAIR PROTEIN RECO"/>
    <property type="match status" value="1"/>
</dbReference>
<dbReference type="Pfam" id="PF02565">
    <property type="entry name" value="RecO_C"/>
    <property type="match status" value="1"/>
</dbReference>
<keyword evidence="3 7" id="KW-0227">DNA damage</keyword>
<dbReference type="InterPro" id="IPR012340">
    <property type="entry name" value="NA-bd_OB-fold"/>
</dbReference>
<keyword evidence="10" id="KW-1185">Reference proteome</keyword>
<keyword evidence="5 7" id="KW-0234">DNA repair</keyword>
<evidence type="ECO:0000256" key="3">
    <source>
        <dbReference type="ARBA" id="ARBA00022763"/>
    </source>
</evidence>
<dbReference type="InterPro" id="IPR003717">
    <property type="entry name" value="RecO"/>
</dbReference>
<dbReference type="HAMAP" id="MF_00201">
    <property type="entry name" value="RecO"/>
    <property type="match status" value="1"/>
</dbReference>
<evidence type="ECO:0000256" key="7">
    <source>
        <dbReference type="HAMAP-Rule" id="MF_00201"/>
    </source>
</evidence>
<dbReference type="GO" id="GO:0006310">
    <property type="term" value="P:DNA recombination"/>
    <property type="evidence" value="ECO:0007669"/>
    <property type="project" value="UniProtKB-UniRule"/>
</dbReference>
<dbReference type="EMBL" id="SBLC01000007">
    <property type="protein sequence ID" value="RWY42348.1"/>
    <property type="molecule type" value="Genomic_DNA"/>
</dbReference>
<evidence type="ECO:0000313" key="10">
    <source>
        <dbReference type="Proteomes" id="UP000287168"/>
    </source>
</evidence>
<dbReference type="PANTHER" id="PTHR33991:SF1">
    <property type="entry name" value="DNA REPAIR PROTEIN RECO"/>
    <property type="match status" value="1"/>
</dbReference>
<dbReference type="Pfam" id="PF11967">
    <property type="entry name" value="RecO_N"/>
    <property type="match status" value="1"/>
</dbReference>
<name>A0A444MD59_9RHOB</name>
<evidence type="ECO:0000256" key="4">
    <source>
        <dbReference type="ARBA" id="ARBA00023172"/>
    </source>
</evidence>
<dbReference type="Gene3D" id="1.20.1440.120">
    <property type="entry name" value="Recombination protein O, C-terminal domain"/>
    <property type="match status" value="1"/>
</dbReference>
<reference evidence="9 10" key="1">
    <citation type="journal article" date="2015" name="Int. J. Syst. Evol. Microbiol.">
        <title>Gemmobacter intermedius sp. nov., isolated from a white stork (Ciconia ciconia).</title>
        <authorList>
            <person name="Kampfer P."/>
            <person name="Jerzak L."/>
            <person name="Wilharm G."/>
            <person name="Golke J."/>
            <person name="Busse H.J."/>
            <person name="Glaeser S.P."/>
        </authorList>
    </citation>
    <scope>NUCLEOTIDE SEQUENCE [LARGE SCALE GENOMIC DNA]</scope>
    <source>
        <strain evidence="9 10">119/4</strain>
    </source>
</reference>
<dbReference type="Proteomes" id="UP000287168">
    <property type="component" value="Unassembled WGS sequence"/>
</dbReference>
<keyword evidence="4 7" id="KW-0233">DNA recombination</keyword>
<dbReference type="GO" id="GO:0043590">
    <property type="term" value="C:bacterial nucleoid"/>
    <property type="evidence" value="ECO:0007669"/>
    <property type="project" value="TreeGrafter"/>
</dbReference>
<dbReference type="NCBIfam" id="TIGR00613">
    <property type="entry name" value="reco"/>
    <property type="match status" value="1"/>
</dbReference>
<dbReference type="OrthoDB" id="9804792at2"/>
<organism evidence="9 10">
    <name type="scientific">Falsigemmobacter intermedius</name>
    <dbReference type="NCBI Taxonomy" id="1553448"/>
    <lineage>
        <taxon>Bacteria</taxon>
        <taxon>Pseudomonadati</taxon>
        <taxon>Pseudomonadota</taxon>
        <taxon>Alphaproteobacteria</taxon>
        <taxon>Rhodobacterales</taxon>
        <taxon>Paracoccaceae</taxon>
        <taxon>Falsigemmobacter</taxon>
    </lineage>
</organism>
<protein>
    <recommendedName>
        <fullName evidence="2 7">DNA repair protein RecO</fullName>
    </recommendedName>
    <alternativeName>
        <fullName evidence="6 7">Recombination protein O</fullName>
    </alternativeName>
</protein>
<dbReference type="SUPFAM" id="SSF57863">
    <property type="entry name" value="ArfGap/RecO-like zinc finger"/>
    <property type="match status" value="1"/>
</dbReference>
<feature type="domain" description="DNA replication/recombination mediator RecO N-terminal" evidence="8">
    <location>
        <begin position="1"/>
        <end position="73"/>
    </location>
</feature>
<dbReference type="Gene3D" id="2.40.50.140">
    <property type="entry name" value="Nucleic acid-binding proteins"/>
    <property type="match status" value="1"/>
</dbReference>
<dbReference type="SUPFAM" id="SSF50249">
    <property type="entry name" value="Nucleic acid-binding proteins"/>
    <property type="match status" value="1"/>
</dbReference>
<accession>A0A444MD59</accession>
<dbReference type="InterPro" id="IPR022572">
    <property type="entry name" value="DNA_rep/recomb_RecO_N"/>
</dbReference>
<dbReference type="InterPro" id="IPR037278">
    <property type="entry name" value="ARFGAP/RecO"/>
</dbReference>
<comment type="function">
    <text evidence="7">Involved in DNA repair and RecF pathway recombination.</text>
</comment>
<evidence type="ECO:0000256" key="6">
    <source>
        <dbReference type="ARBA" id="ARBA00033409"/>
    </source>
</evidence>
<sequence>MSLDWQGEGIVLATRPHGEGSAILTVLTPDLGRLSGLIRGGSGRRLTPVLQPGNRLRLTWKARLETQLGTFTADPVRARAGLIMADRQALAALSSVCALLMACLPEREPHPALFEASDALLEALVGVKDWPLLYLKWELGLLEELGFGLDLSRCAVTGASQGLAFVSPKSGRAVTWEGAEGWAAKLLPLPACLTRSTGMAASPQEMQEGLRLTGHFLARALAPDAAHHREIPAARQRLPEICSRQT</sequence>
<dbReference type="RefSeq" id="WP_128487366.1">
    <property type="nucleotide sequence ID" value="NZ_JBHLXB010000016.1"/>
</dbReference>